<reference evidence="3 4" key="1">
    <citation type="submission" date="2024-03" db="EMBL/GenBank/DDBJ databases">
        <title>Human intestinal bacterial collection.</title>
        <authorList>
            <person name="Pauvert C."/>
            <person name="Hitch T.C.A."/>
            <person name="Clavel T."/>
        </authorList>
    </citation>
    <scope>NUCLEOTIDE SEQUENCE [LARGE SCALE GENOMIC DNA]</scope>
    <source>
        <strain evidence="3 4">CLA-AA-H185</strain>
    </source>
</reference>
<organism evidence="3 4">
    <name type="scientific">Maccoyibacter intestinihominis</name>
    <dbReference type="NCBI Taxonomy" id="3133499"/>
    <lineage>
        <taxon>Bacteria</taxon>
        <taxon>Bacillati</taxon>
        <taxon>Bacillota</taxon>
        <taxon>Clostridia</taxon>
        <taxon>Lachnospirales</taxon>
        <taxon>Lachnospiraceae</taxon>
        <taxon>Maccoyibacter</taxon>
    </lineage>
</organism>
<evidence type="ECO:0000256" key="1">
    <source>
        <dbReference type="SAM" id="Phobius"/>
    </source>
</evidence>
<proteinExistence type="predicted"/>
<evidence type="ECO:0000313" key="3">
    <source>
        <dbReference type="EMBL" id="MEQ2558609.1"/>
    </source>
</evidence>
<evidence type="ECO:0000259" key="2">
    <source>
        <dbReference type="Pfam" id="PF16982"/>
    </source>
</evidence>
<evidence type="ECO:0000313" key="4">
    <source>
        <dbReference type="Proteomes" id="UP001454489"/>
    </source>
</evidence>
<accession>A0ABV1HFY5</accession>
<protein>
    <submittedName>
        <fullName evidence="3">Flp1 family type IVb pilin</fullName>
    </submittedName>
</protein>
<dbReference type="Proteomes" id="UP001454489">
    <property type="component" value="Unassembled WGS sequence"/>
</dbReference>
<keyword evidence="1" id="KW-0472">Membrane</keyword>
<comment type="caution">
    <text evidence="3">The sequence shown here is derived from an EMBL/GenBank/DDBJ whole genome shotgun (WGS) entry which is preliminary data.</text>
</comment>
<name>A0ABV1HFY5_9FIRM</name>
<feature type="domain" description="Putative Flagellin Flp1-like" evidence="2">
    <location>
        <begin position="9"/>
        <end position="54"/>
    </location>
</feature>
<dbReference type="RefSeq" id="WP_177962211.1">
    <property type="nucleotide sequence ID" value="NZ_JBBMEX010000014.1"/>
</dbReference>
<dbReference type="InterPro" id="IPR031564">
    <property type="entry name" value="Flp1-like"/>
</dbReference>
<keyword evidence="1" id="KW-0812">Transmembrane</keyword>
<dbReference type="Pfam" id="PF16982">
    <property type="entry name" value="Flp1_like"/>
    <property type="match status" value="1"/>
</dbReference>
<sequence length="56" mass="6094">MKKGLKDLFLEEDGIGTVEMILILVVLIALVTIFKSQLTTLVGELFTSLSENAKGI</sequence>
<dbReference type="EMBL" id="JBBMEX010000014">
    <property type="protein sequence ID" value="MEQ2558609.1"/>
    <property type="molecule type" value="Genomic_DNA"/>
</dbReference>
<feature type="transmembrane region" description="Helical" evidence="1">
    <location>
        <begin position="15"/>
        <end position="34"/>
    </location>
</feature>
<keyword evidence="1" id="KW-1133">Transmembrane helix</keyword>
<keyword evidence="4" id="KW-1185">Reference proteome</keyword>
<gene>
    <name evidence="3" type="ORF">WMO43_12130</name>
</gene>